<evidence type="ECO:0000313" key="4">
    <source>
        <dbReference type="EMBL" id="KAK7260130.1"/>
    </source>
</evidence>
<sequence length="696" mass="78436">MMVAGLAPRSSSMAMEGSNSRFEKEKRTTEAKAMAATTVRYAIDELDAIDEISANWLVQSPINSRRLVTDEGCEAERALPHFPAIITIHQCVNTQHQPLSLSLSLSLHSLLIYLVLSIFLPPYTFLLFNSPSLHSSLGFSFSLPHFHRFLSFNASLRWRRHQKTPFPMRKSMRLSTVGLAAATTTEAPQRISIPVKNISTKFKLASYAERVETLTEEQKTAISKAGFGNLLLVPNNSLNKTLLTDLMEMWSCEKQAFVVSSREIRLTPLDVALILGLPVSGRSVLLKHEEPPFSDLEALYGAMRGKRKVAVSSLEARLDLIGDSASDDFVRTFLMYTLGTFLSSNDVKVDSRYLCFLENLDIASQFAWGAAIIEDLSQWLDKRKQNNVQYVGGCLIFLQTWAYEHFDIARPQLQGDDLTFPRVCRWGNIKSHPKHRDASRFNFKDLHDNDQVIWTLDPSSAELQMEIIKGALKLQGDSTELQGAETCSTSSSTNVSGVDSELEFNISSEDKAQREDEVNFENQVVEDTPTRLSTCDEEHREQEINLENLIVEDTPPNLSSSDEAQREQDLNLENLIVEDTPTNLSNAVEVSREQEFNAEMLIVDATPPKLGFCADDLKKKNIGLEVEIAELKIKVGHLMEENGLLLKQIQTNTQLEEQNAELKKELDLLREENRILRLSRDSFCDAMDRNILELGF</sequence>
<keyword evidence="1" id="KW-0175">Coiled coil</keyword>
<dbReference type="Proteomes" id="UP001372338">
    <property type="component" value="Unassembled WGS sequence"/>
</dbReference>
<dbReference type="PANTHER" id="PTHR46033:SF8">
    <property type="entry name" value="PROTEIN MAINTENANCE OF MERISTEMS-LIKE"/>
    <property type="match status" value="1"/>
</dbReference>
<evidence type="ECO:0000259" key="3">
    <source>
        <dbReference type="Pfam" id="PF10536"/>
    </source>
</evidence>
<evidence type="ECO:0000313" key="5">
    <source>
        <dbReference type="Proteomes" id="UP001372338"/>
    </source>
</evidence>
<dbReference type="Pfam" id="PF10536">
    <property type="entry name" value="PMD"/>
    <property type="match status" value="1"/>
</dbReference>
<protein>
    <recommendedName>
        <fullName evidence="3">Aminotransferase-like plant mobile domain-containing protein</fullName>
    </recommendedName>
</protein>
<evidence type="ECO:0000256" key="2">
    <source>
        <dbReference type="SAM" id="MobiDB-lite"/>
    </source>
</evidence>
<dbReference type="AlphaFoldDB" id="A0AAN9ES59"/>
<proteinExistence type="predicted"/>
<dbReference type="EMBL" id="JAYWIO010000005">
    <property type="protein sequence ID" value="KAK7260130.1"/>
    <property type="molecule type" value="Genomic_DNA"/>
</dbReference>
<accession>A0AAN9ES59</accession>
<reference evidence="4 5" key="1">
    <citation type="submission" date="2024-01" db="EMBL/GenBank/DDBJ databases">
        <title>The genomes of 5 underutilized Papilionoideae crops provide insights into root nodulation and disease resistanc.</title>
        <authorList>
            <person name="Yuan L."/>
        </authorList>
    </citation>
    <scope>NUCLEOTIDE SEQUENCE [LARGE SCALE GENOMIC DNA]</scope>
    <source>
        <strain evidence="4">ZHUSHIDOU_FW_LH</strain>
        <tissue evidence="4">Leaf</tissue>
    </source>
</reference>
<name>A0AAN9ES59_CROPI</name>
<dbReference type="PANTHER" id="PTHR46033">
    <property type="entry name" value="PROTEIN MAIN-LIKE 2"/>
    <property type="match status" value="1"/>
</dbReference>
<feature type="region of interest" description="Disordered" evidence="2">
    <location>
        <begin position="1"/>
        <end position="27"/>
    </location>
</feature>
<dbReference type="InterPro" id="IPR044824">
    <property type="entry name" value="MAIN-like"/>
</dbReference>
<dbReference type="GO" id="GO:0010073">
    <property type="term" value="P:meristem maintenance"/>
    <property type="evidence" value="ECO:0007669"/>
    <property type="project" value="InterPro"/>
</dbReference>
<feature type="coiled-coil region" evidence="1">
    <location>
        <begin position="614"/>
        <end position="679"/>
    </location>
</feature>
<organism evidence="4 5">
    <name type="scientific">Crotalaria pallida</name>
    <name type="common">Smooth rattlebox</name>
    <name type="synonym">Crotalaria striata</name>
    <dbReference type="NCBI Taxonomy" id="3830"/>
    <lineage>
        <taxon>Eukaryota</taxon>
        <taxon>Viridiplantae</taxon>
        <taxon>Streptophyta</taxon>
        <taxon>Embryophyta</taxon>
        <taxon>Tracheophyta</taxon>
        <taxon>Spermatophyta</taxon>
        <taxon>Magnoliopsida</taxon>
        <taxon>eudicotyledons</taxon>
        <taxon>Gunneridae</taxon>
        <taxon>Pentapetalae</taxon>
        <taxon>rosids</taxon>
        <taxon>fabids</taxon>
        <taxon>Fabales</taxon>
        <taxon>Fabaceae</taxon>
        <taxon>Papilionoideae</taxon>
        <taxon>50 kb inversion clade</taxon>
        <taxon>genistoids sensu lato</taxon>
        <taxon>core genistoids</taxon>
        <taxon>Crotalarieae</taxon>
        <taxon>Crotalaria</taxon>
    </lineage>
</organism>
<gene>
    <name evidence="4" type="ORF">RIF29_25920</name>
</gene>
<dbReference type="InterPro" id="IPR019557">
    <property type="entry name" value="AminoTfrase-like_pln_mobile"/>
</dbReference>
<comment type="caution">
    <text evidence="4">The sequence shown here is derived from an EMBL/GenBank/DDBJ whole genome shotgun (WGS) entry which is preliminary data.</text>
</comment>
<feature type="compositionally biased region" description="Polar residues" evidence="2">
    <location>
        <begin position="9"/>
        <end position="20"/>
    </location>
</feature>
<keyword evidence="5" id="KW-1185">Reference proteome</keyword>
<feature type="domain" description="Aminotransferase-like plant mobile" evidence="3">
    <location>
        <begin position="226"/>
        <end position="455"/>
    </location>
</feature>
<evidence type="ECO:0000256" key="1">
    <source>
        <dbReference type="SAM" id="Coils"/>
    </source>
</evidence>